<keyword evidence="3" id="KW-0520">NAD</keyword>
<dbReference type="PANTHER" id="PTHR43078">
    <property type="entry name" value="UDP-GLUCURONIC ACID DECARBOXYLASE-RELATED"/>
    <property type="match status" value="1"/>
</dbReference>
<evidence type="ECO:0000256" key="3">
    <source>
        <dbReference type="ARBA" id="ARBA00023027"/>
    </source>
</evidence>
<evidence type="ECO:0000256" key="4">
    <source>
        <dbReference type="ARBA" id="ARBA00023239"/>
    </source>
</evidence>
<evidence type="ECO:0000256" key="5">
    <source>
        <dbReference type="SAM" id="MobiDB-lite"/>
    </source>
</evidence>
<dbReference type="PANTHER" id="PTHR43078:SF6">
    <property type="entry name" value="UDP-GLUCURONIC ACID DECARBOXYLASE 1"/>
    <property type="match status" value="1"/>
</dbReference>
<dbReference type="InterPro" id="IPR044516">
    <property type="entry name" value="UXS-like"/>
</dbReference>
<evidence type="ECO:0000256" key="2">
    <source>
        <dbReference type="ARBA" id="ARBA00022793"/>
    </source>
</evidence>
<proteinExistence type="predicted"/>
<name>A0ABW3VW94_9ACTN</name>
<comment type="caution">
    <text evidence="7">The sequence shown here is derived from an EMBL/GenBank/DDBJ whole genome shotgun (WGS) entry which is preliminary data.</text>
</comment>
<keyword evidence="2" id="KW-0210">Decarboxylase</keyword>
<reference evidence="8" key="1">
    <citation type="journal article" date="2019" name="Int. J. Syst. Evol. Microbiol.">
        <title>The Global Catalogue of Microorganisms (GCM) 10K type strain sequencing project: providing services to taxonomists for standard genome sequencing and annotation.</title>
        <authorList>
            <consortium name="The Broad Institute Genomics Platform"/>
            <consortium name="The Broad Institute Genome Sequencing Center for Infectious Disease"/>
            <person name="Wu L."/>
            <person name="Ma J."/>
        </authorList>
    </citation>
    <scope>NUCLEOTIDE SEQUENCE [LARGE SCALE GENOMIC DNA]</scope>
    <source>
        <strain evidence="8">CCUG 52478</strain>
    </source>
</reference>
<sequence>MTGGAGFLGSWLCERLLADGARVTCVDSLVTGSAANVAGLRERPGFRFVEADVREGIPVDGGVDVVFHLASLASPVHYQRLPLDTLQVGALGTEHALDLAARNGARFVLASSSEVYGDPEEHPQRETYHGRVDPTGPRSMYDESKRFAEALTAAHRAELGTDTAIARIFNTYGPRMATDDGRLIPTLVGQALAGEPLTVFGDGMQTRSLCWVDDLIDGLIRLAASQEAGPVNLGSDDERSVAEIAALVLKVTGSSSPIHQVPPPAQDARVRRPDLTLAHARLGWAATTPLRVGLERVAAWFAESAATSLAS</sequence>
<organism evidence="7 8">
    <name type="scientific">Nocardioides ginsengisoli</name>
    <dbReference type="NCBI Taxonomy" id="363868"/>
    <lineage>
        <taxon>Bacteria</taxon>
        <taxon>Bacillati</taxon>
        <taxon>Actinomycetota</taxon>
        <taxon>Actinomycetes</taxon>
        <taxon>Propionibacteriales</taxon>
        <taxon>Nocardioidaceae</taxon>
        <taxon>Nocardioides</taxon>
    </lineage>
</organism>
<dbReference type="RefSeq" id="WP_367921394.1">
    <property type="nucleotide sequence ID" value="NZ_BAABAC010000042.1"/>
</dbReference>
<comment type="cofactor">
    <cofactor evidence="1">
        <name>NAD(+)</name>
        <dbReference type="ChEBI" id="CHEBI:57540"/>
    </cofactor>
</comment>
<evidence type="ECO:0000313" key="8">
    <source>
        <dbReference type="Proteomes" id="UP001597229"/>
    </source>
</evidence>
<dbReference type="InterPro" id="IPR001509">
    <property type="entry name" value="Epimerase_deHydtase"/>
</dbReference>
<dbReference type="InterPro" id="IPR036291">
    <property type="entry name" value="NAD(P)-bd_dom_sf"/>
</dbReference>
<dbReference type="SUPFAM" id="SSF51735">
    <property type="entry name" value="NAD(P)-binding Rossmann-fold domains"/>
    <property type="match status" value="1"/>
</dbReference>
<dbReference type="Proteomes" id="UP001597229">
    <property type="component" value="Unassembled WGS sequence"/>
</dbReference>
<keyword evidence="4" id="KW-0456">Lyase</keyword>
<evidence type="ECO:0000256" key="1">
    <source>
        <dbReference type="ARBA" id="ARBA00001911"/>
    </source>
</evidence>
<gene>
    <name evidence="7" type="ORF">ACFQ3F_06185</name>
</gene>
<feature type="compositionally biased region" description="Basic and acidic residues" evidence="5">
    <location>
        <begin position="119"/>
        <end position="132"/>
    </location>
</feature>
<feature type="domain" description="NAD-dependent epimerase/dehydratase" evidence="6">
    <location>
        <begin position="1"/>
        <end position="232"/>
    </location>
</feature>
<accession>A0ABW3VW94</accession>
<keyword evidence="8" id="KW-1185">Reference proteome</keyword>
<protein>
    <submittedName>
        <fullName evidence="7">NAD-dependent epimerase/dehydratase family protein</fullName>
    </submittedName>
</protein>
<dbReference type="Pfam" id="PF01370">
    <property type="entry name" value="Epimerase"/>
    <property type="match status" value="1"/>
</dbReference>
<evidence type="ECO:0000313" key="7">
    <source>
        <dbReference type="EMBL" id="MFD1247371.1"/>
    </source>
</evidence>
<feature type="region of interest" description="Disordered" evidence="5">
    <location>
        <begin position="116"/>
        <end position="138"/>
    </location>
</feature>
<evidence type="ECO:0000259" key="6">
    <source>
        <dbReference type="Pfam" id="PF01370"/>
    </source>
</evidence>
<dbReference type="EMBL" id="JBHTLX010000008">
    <property type="protein sequence ID" value="MFD1247371.1"/>
    <property type="molecule type" value="Genomic_DNA"/>
</dbReference>
<dbReference type="Gene3D" id="3.40.50.720">
    <property type="entry name" value="NAD(P)-binding Rossmann-like Domain"/>
    <property type="match status" value="1"/>
</dbReference>